<dbReference type="AlphaFoldDB" id="A0A3B1CEA4"/>
<sequence>MVVGILTVKLGIPGARSLKEKRKVVRSVKDRVKAKFNASIAEVANHDLHQTATLGVSVVSADAPHADSQLQKILSLINETALVSHVSTELLNINER</sequence>
<dbReference type="SUPFAM" id="SSF103007">
    <property type="entry name" value="Hypothetical protein TT1725"/>
    <property type="match status" value="1"/>
</dbReference>
<dbReference type="InterPro" id="IPR007546">
    <property type="entry name" value="DUF503"/>
</dbReference>
<name>A0A3B1CEA4_9ZZZZ</name>
<dbReference type="PANTHER" id="PTHR36441">
    <property type="entry name" value="HYPOTHETICAL CYTOSOLIC PROTEIN"/>
    <property type="match status" value="1"/>
</dbReference>
<evidence type="ECO:0000313" key="1">
    <source>
        <dbReference type="EMBL" id="VAX22404.1"/>
    </source>
</evidence>
<dbReference type="EMBL" id="UOGC01000136">
    <property type="protein sequence ID" value="VAX22404.1"/>
    <property type="molecule type" value="Genomic_DNA"/>
</dbReference>
<dbReference type="PANTHER" id="PTHR36441:SF1">
    <property type="entry name" value="DUF503 DOMAIN-CONTAINING PROTEIN"/>
    <property type="match status" value="1"/>
</dbReference>
<reference evidence="1" key="1">
    <citation type="submission" date="2018-06" db="EMBL/GenBank/DDBJ databases">
        <authorList>
            <person name="Zhirakovskaya E."/>
        </authorList>
    </citation>
    <scope>NUCLEOTIDE SEQUENCE</scope>
</reference>
<protein>
    <recommendedName>
        <fullName evidence="2">YlxP-like protein</fullName>
    </recommendedName>
</protein>
<evidence type="ECO:0008006" key="2">
    <source>
        <dbReference type="Google" id="ProtNLM"/>
    </source>
</evidence>
<dbReference type="Gene3D" id="3.30.70.1120">
    <property type="entry name" value="TT1725-like"/>
    <property type="match status" value="1"/>
</dbReference>
<organism evidence="1">
    <name type="scientific">hydrothermal vent metagenome</name>
    <dbReference type="NCBI Taxonomy" id="652676"/>
    <lineage>
        <taxon>unclassified sequences</taxon>
        <taxon>metagenomes</taxon>
        <taxon>ecological metagenomes</taxon>
    </lineage>
</organism>
<accession>A0A3B1CEA4</accession>
<dbReference type="Pfam" id="PF04456">
    <property type="entry name" value="DUF503"/>
    <property type="match status" value="1"/>
</dbReference>
<dbReference type="InterPro" id="IPR036746">
    <property type="entry name" value="TT1725-like_sf"/>
</dbReference>
<gene>
    <name evidence="1" type="ORF">MNBD_NITROSPINAE01-515</name>
</gene>
<proteinExistence type="predicted"/>